<feature type="domain" description="Imelysin-like" evidence="4">
    <location>
        <begin position="46"/>
        <end position="341"/>
    </location>
</feature>
<gene>
    <name evidence="5" type="ORF">SAMN03080615_00805</name>
</gene>
<organism evidence="5 6">
    <name type="scientific">Amphritea atlantica</name>
    <dbReference type="NCBI Taxonomy" id="355243"/>
    <lineage>
        <taxon>Bacteria</taxon>
        <taxon>Pseudomonadati</taxon>
        <taxon>Pseudomonadota</taxon>
        <taxon>Gammaproteobacteria</taxon>
        <taxon>Oceanospirillales</taxon>
        <taxon>Oceanospirillaceae</taxon>
        <taxon>Amphritea</taxon>
    </lineage>
</organism>
<sequence length="363" mass="40990">MKSAPTPLWPLLLGISLLFTAVGIAHAAPSQQQWKTLNQSLVEEHILPRYQALQDSSTQLSASTAALCQQPDQDGLAQVQEDFQQTMDAWQAIQHIQFGPIETLMRNFSMQFWPDRKNLIGKQLSLLLQQQDPQTLSIDYLYKASIGVKGLPALERLLFSSTLADFEDHSYRCQLTQTIAAYIAENSRATLTEWRDDYRHSIATAGSEESYYESHQEAAVDMMKSLIEPLEVIRDQKILRPLNGAEQVRPHRLESWRSQRSLRNIQLNIASLSELYSGTSHSVDTLLREQGRAAQADNISTRFTTLEQQLRAVQAPLVTSLNQPDTVNQLLQLGDTLQQLDRELSAEMITLDIQLGFNSRDGD</sequence>
<keyword evidence="2 3" id="KW-0732">Signal</keyword>
<evidence type="ECO:0000259" key="4">
    <source>
        <dbReference type="Pfam" id="PF09375"/>
    </source>
</evidence>
<keyword evidence="6" id="KW-1185">Reference proteome</keyword>
<evidence type="ECO:0000256" key="1">
    <source>
        <dbReference type="ARBA" id="ARBA00004196"/>
    </source>
</evidence>
<comment type="subcellular location">
    <subcellularLocation>
        <location evidence="1">Cell envelope</location>
    </subcellularLocation>
</comment>
<dbReference type="Gene3D" id="1.20.1420.20">
    <property type="entry name" value="M75 peptidase, HXXE motif"/>
    <property type="match status" value="1"/>
</dbReference>
<dbReference type="STRING" id="355243.SAMN03080615_00805"/>
<reference evidence="6" key="1">
    <citation type="submission" date="2016-10" db="EMBL/GenBank/DDBJ databases">
        <authorList>
            <person name="Varghese N."/>
            <person name="Submissions S."/>
        </authorList>
    </citation>
    <scope>NUCLEOTIDE SEQUENCE [LARGE SCALE GENOMIC DNA]</scope>
    <source>
        <strain evidence="6">DSM 18887</strain>
    </source>
</reference>
<dbReference type="OrthoDB" id="5729110at2"/>
<dbReference type="AlphaFoldDB" id="A0A1H9EBC9"/>
<dbReference type="Pfam" id="PF09375">
    <property type="entry name" value="Peptidase_M75"/>
    <property type="match status" value="1"/>
</dbReference>
<evidence type="ECO:0000256" key="3">
    <source>
        <dbReference type="SAM" id="SignalP"/>
    </source>
</evidence>
<dbReference type="GO" id="GO:0030313">
    <property type="term" value="C:cell envelope"/>
    <property type="evidence" value="ECO:0007669"/>
    <property type="project" value="UniProtKB-SubCell"/>
</dbReference>
<dbReference type="InterPro" id="IPR034984">
    <property type="entry name" value="Imelysin-like_IPPA"/>
</dbReference>
<dbReference type="CDD" id="cd14659">
    <property type="entry name" value="Imelysin-like_IPPA"/>
    <property type="match status" value="1"/>
</dbReference>
<dbReference type="InterPro" id="IPR018976">
    <property type="entry name" value="Imelysin-like"/>
</dbReference>
<dbReference type="EMBL" id="FOGB01000002">
    <property type="protein sequence ID" value="SEQ22929.1"/>
    <property type="molecule type" value="Genomic_DNA"/>
</dbReference>
<dbReference type="Proteomes" id="UP000198749">
    <property type="component" value="Unassembled WGS sequence"/>
</dbReference>
<evidence type="ECO:0000256" key="2">
    <source>
        <dbReference type="ARBA" id="ARBA00022729"/>
    </source>
</evidence>
<dbReference type="RefSeq" id="WP_091354347.1">
    <property type="nucleotide sequence ID" value="NZ_AP025284.1"/>
</dbReference>
<accession>A0A1H9EBC9</accession>
<evidence type="ECO:0000313" key="5">
    <source>
        <dbReference type="EMBL" id="SEQ22929.1"/>
    </source>
</evidence>
<proteinExistence type="predicted"/>
<name>A0A1H9EBC9_9GAMM</name>
<feature type="signal peptide" evidence="3">
    <location>
        <begin position="1"/>
        <end position="27"/>
    </location>
</feature>
<feature type="chain" id="PRO_5011554244" description="Imelysin-like domain-containing protein" evidence="3">
    <location>
        <begin position="28"/>
        <end position="363"/>
    </location>
</feature>
<evidence type="ECO:0000313" key="6">
    <source>
        <dbReference type="Proteomes" id="UP000198749"/>
    </source>
</evidence>
<dbReference type="InterPro" id="IPR038352">
    <property type="entry name" value="Imelysin_sf"/>
</dbReference>
<protein>
    <recommendedName>
        <fullName evidence="4">Imelysin-like domain-containing protein</fullName>
    </recommendedName>
</protein>